<dbReference type="NCBIfam" id="TIGR00011">
    <property type="entry name" value="YbaK_EbsC"/>
    <property type="match status" value="1"/>
</dbReference>
<name>A7HZM7_CAMHC</name>
<protein>
    <recommendedName>
        <fullName evidence="4">Cys-tRNA(Pro)/Cys-tRNA(Cys) deacylase</fullName>
        <ecNumber evidence="4">4.2.-.-</ecNumber>
    </recommendedName>
</protein>
<accession>A7HZM7</accession>
<dbReference type="PANTHER" id="PTHR30411:SF0">
    <property type="entry name" value="CYS-TRNA(PRO)_CYS-TRNA(CYS) DEACYLASE YBAK"/>
    <property type="match status" value="1"/>
</dbReference>
<dbReference type="InterPro" id="IPR004369">
    <property type="entry name" value="Prolyl-tRNA_editing_YbaK/EbsC"/>
</dbReference>
<proteinExistence type="inferred from homology"/>
<dbReference type="GO" id="GO:0016829">
    <property type="term" value="F:lyase activity"/>
    <property type="evidence" value="ECO:0007669"/>
    <property type="project" value="UniProtKB-KW"/>
</dbReference>
<evidence type="ECO:0000256" key="3">
    <source>
        <dbReference type="ARBA" id="ARBA00023239"/>
    </source>
</evidence>
<dbReference type="InterPro" id="IPR007214">
    <property type="entry name" value="YbaK/aa-tRNA-synth-assoc-dom"/>
</dbReference>
<dbReference type="STRING" id="360107.CHAB381_0105"/>
<dbReference type="Gene3D" id="3.90.960.10">
    <property type="entry name" value="YbaK/aminoacyl-tRNA synthetase-associated domain"/>
    <property type="match status" value="1"/>
</dbReference>
<dbReference type="eggNOG" id="COG2606">
    <property type="taxonomic scope" value="Bacteria"/>
</dbReference>
<dbReference type="PIRSF" id="PIRSF006181">
    <property type="entry name" value="EbsC_YbaK"/>
    <property type="match status" value="1"/>
</dbReference>
<keyword evidence="7" id="KW-1185">Reference proteome</keyword>
<dbReference type="CDD" id="cd00002">
    <property type="entry name" value="YbaK_deacylase"/>
    <property type="match status" value="1"/>
</dbReference>
<dbReference type="EC" id="4.2.-.-" evidence="4"/>
<keyword evidence="2 4" id="KW-0648">Protein biosynthesis</keyword>
<feature type="domain" description="YbaK/aminoacyl-tRNA synthetase-associated" evidence="5">
    <location>
        <begin position="32"/>
        <end position="145"/>
    </location>
</feature>
<dbReference type="Pfam" id="PF04073">
    <property type="entry name" value="tRNA_edit"/>
    <property type="match status" value="1"/>
</dbReference>
<comment type="similarity">
    <text evidence="1 4">Belongs to the prolyl-tRNA editing family. YbaK/EbsC subfamily.</text>
</comment>
<dbReference type="SUPFAM" id="SSF55826">
    <property type="entry name" value="YbaK/ProRS associated domain"/>
    <property type="match status" value="1"/>
</dbReference>
<evidence type="ECO:0000256" key="4">
    <source>
        <dbReference type="PIRNR" id="PIRNR006181"/>
    </source>
</evidence>
<dbReference type="EMBL" id="CP000776">
    <property type="protein sequence ID" value="ABS52527.1"/>
    <property type="molecule type" value="Genomic_DNA"/>
</dbReference>
<evidence type="ECO:0000313" key="6">
    <source>
        <dbReference type="EMBL" id="ABS52527.1"/>
    </source>
</evidence>
<reference evidence="7" key="1">
    <citation type="submission" date="2007-07" db="EMBL/GenBank/DDBJ databases">
        <title>Complete genome sequence of Campylobacter hominis ATCC BAA-381, a commensal isolated from the human gastrointestinal tract.</title>
        <authorList>
            <person name="Fouts D.E."/>
            <person name="Mongodin E.F."/>
            <person name="Puiu D."/>
            <person name="Sebastian Y."/>
            <person name="Miller W.G."/>
            <person name="Mandrell R.E."/>
            <person name="Nelson K.E."/>
        </authorList>
    </citation>
    <scope>NUCLEOTIDE SEQUENCE [LARGE SCALE GENOMIC DNA]</scope>
    <source>
        <strain evidence="7">ATCC BAA-381 / DSM 21671 / CCUG 45161 / LMG 19568 / NCTC 13146 / CH001A</strain>
    </source>
</reference>
<evidence type="ECO:0000256" key="1">
    <source>
        <dbReference type="ARBA" id="ARBA00009798"/>
    </source>
</evidence>
<dbReference type="AlphaFoldDB" id="A7HZM7"/>
<evidence type="ECO:0000313" key="7">
    <source>
        <dbReference type="Proteomes" id="UP000002407"/>
    </source>
</evidence>
<dbReference type="PANTHER" id="PTHR30411">
    <property type="entry name" value="CYTOPLASMIC PROTEIN"/>
    <property type="match status" value="1"/>
</dbReference>
<evidence type="ECO:0000259" key="5">
    <source>
        <dbReference type="Pfam" id="PF04073"/>
    </source>
</evidence>
<dbReference type="GO" id="GO:0002161">
    <property type="term" value="F:aminoacyl-tRNA deacylase activity"/>
    <property type="evidence" value="ECO:0007669"/>
    <property type="project" value="InterPro"/>
</dbReference>
<dbReference type="OrthoDB" id="9809296at2"/>
<gene>
    <name evidence="6" type="primary">ybaK</name>
    <name evidence="6" type="ordered locus">CHAB381_0105</name>
</gene>
<dbReference type="Proteomes" id="UP000002407">
    <property type="component" value="Chromosome"/>
</dbReference>
<dbReference type="RefSeq" id="WP_011991565.1">
    <property type="nucleotide sequence ID" value="NC_009714.1"/>
</dbReference>
<dbReference type="InterPro" id="IPR036754">
    <property type="entry name" value="YbaK/aa-tRNA-synt-asso_dom_sf"/>
</dbReference>
<dbReference type="HOGENOM" id="CLU_094875_3_0_7"/>
<keyword evidence="3 4" id="KW-0456">Lyase</keyword>
<sequence>MSHKTNAARFLDELGINYELKSYKVDPERIDAVHIAEDAGLDITQVYKTIVCKADNEFVVACLQGDLSLNLKELAKIAGAKRCELIAIKDLPKITGYIRGGCSPLAMKRKFRTFIDNKALLNDKIYISAGIRGLQIFLSSKDLAKATDALFCDISQA</sequence>
<organism evidence="6 7">
    <name type="scientific">Campylobacter hominis (strain ATCC BAA-381 / DSM 21671 / CCUG 45161 / LMG 19568 / NCTC 13146 / CH001A)</name>
    <dbReference type="NCBI Taxonomy" id="360107"/>
    <lineage>
        <taxon>Bacteria</taxon>
        <taxon>Pseudomonadati</taxon>
        <taxon>Campylobacterota</taxon>
        <taxon>Epsilonproteobacteria</taxon>
        <taxon>Campylobacterales</taxon>
        <taxon>Campylobacteraceae</taxon>
        <taxon>Campylobacter</taxon>
    </lineage>
</organism>
<evidence type="ECO:0000256" key="2">
    <source>
        <dbReference type="ARBA" id="ARBA00022917"/>
    </source>
</evidence>
<dbReference type="KEGG" id="cha:CHAB381_0105"/>
<dbReference type="GO" id="GO:0006412">
    <property type="term" value="P:translation"/>
    <property type="evidence" value="ECO:0007669"/>
    <property type="project" value="UniProtKB-KW"/>
</dbReference>